<dbReference type="PROSITE" id="PS50994">
    <property type="entry name" value="INTEGRASE"/>
    <property type="match status" value="1"/>
</dbReference>
<evidence type="ECO:0000256" key="8">
    <source>
        <dbReference type="ARBA" id="ARBA00022723"/>
    </source>
</evidence>
<evidence type="ECO:0000256" key="3">
    <source>
        <dbReference type="ARBA" id="ARBA00022490"/>
    </source>
</evidence>
<comment type="caution">
    <text evidence="24">The sequence shown here is derived from an EMBL/GenBank/DDBJ whole genome shotgun (WGS) entry which is preliminary data.</text>
</comment>
<keyword evidence="13" id="KW-0229">DNA integration</keyword>
<dbReference type="GO" id="GO:0003677">
    <property type="term" value="F:DNA binding"/>
    <property type="evidence" value="ECO:0007669"/>
    <property type="project" value="UniProtKB-KW"/>
</dbReference>
<comment type="function">
    <text evidence="18">Reverse transcriptase/ribonuclease H (RT) is a multifunctional enzyme that catalyzes the conversion of the retro-elements RNA genome into dsDNA within the VLP. The enzyme displays a DNA polymerase activity that can copy either DNA or RNA templates, and a ribonuclease H (RNase H) activity that cleaves the RNA strand of RNA-DNA heteroduplexes during plus-strand synthesis and hydrolyzes RNA primers. The conversion leads to a linear dsDNA copy of the retrotransposon that includes long terminal repeats (LTRs) at both ends.</text>
</comment>
<evidence type="ECO:0000256" key="2">
    <source>
        <dbReference type="ARBA" id="ARBA00004496"/>
    </source>
</evidence>
<proteinExistence type="predicted"/>
<keyword evidence="16" id="KW-0238">DNA-binding</keyword>
<comment type="catalytic activity">
    <reaction evidence="20">
        <text>DNA(n) + a 2'-deoxyribonucleoside 5'-triphosphate = DNA(n+1) + diphosphate</text>
        <dbReference type="Rhea" id="RHEA:22508"/>
        <dbReference type="Rhea" id="RHEA-COMP:17339"/>
        <dbReference type="Rhea" id="RHEA-COMP:17340"/>
        <dbReference type="ChEBI" id="CHEBI:33019"/>
        <dbReference type="ChEBI" id="CHEBI:61560"/>
        <dbReference type="ChEBI" id="CHEBI:173112"/>
        <dbReference type="EC" id="2.7.7.49"/>
    </reaction>
</comment>
<keyword evidence="6" id="KW-0548">Nucleotidyltransferase</keyword>
<evidence type="ECO:0000256" key="1">
    <source>
        <dbReference type="ARBA" id="ARBA00000077"/>
    </source>
</evidence>
<keyword evidence="3" id="KW-0963">Cytoplasm</keyword>
<dbReference type="AlphaFoldDB" id="A0A9W6YWM0"/>
<name>A0A9W6YWM0_AMBMO</name>
<dbReference type="GO" id="GO:0004523">
    <property type="term" value="F:RNA-DNA hybrid ribonuclease activity"/>
    <property type="evidence" value="ECO:0007669"/>
    <property type="project" value="UniProtKB-EC"/>
</dbReference>
<dbReference type="SUPFAM" id="SSF53098">
    <property type="entry name" value="Ribonuclease H-like"/>
    <property type="match status" value="1"/>
</dbReference>
<dbReference type="GO" id="GO:0005634">
    <property type="term" value="C:nucleus"/>
    <property type="evidence" value="ECO:0007669"/>
    <property type="project" value="UniProtKB-ARBA"/>
</dbReference>
<feature type="domain" description="Integrase catalytic" evidence="23">
    <location>
        <begin position="157"/>
        <end position="251"/>
    </location>
</feature>
<evidence type="ECO:0000256" key="13">
    <source>
        <dbReference type="ARBA" id="ARBA00022908"/>
    </source>
</evidence>
<evidence type="ECO:0000256" key="16">
    <source>
        <dbReference type="ARBA" id="ARBA00023125"/>
    </source>
</evidence>
<feature type="region of interest" description="Disordered" evidence="22">
    <location>
        <begin position="31"/>
        <end position="63"/>
    </location>
</feature>
<evidence type="ECO:0000256" key="7">
    <source>
        <dbReference type="ARBA" id="ARBA00022722"/>
    </source>
</evidence>
<organism evidence="24 25">
    <name type="scientific">Ambrosiozyma monospora</name>
    <name type="common">Yeast</name>
    <name type="synonym">Endomycopsis monosporus</name>
    <dbReference type="NCBI Taxonomy" id="43982"/>
    <lineage>
        <taxon>Eukaryota</taxon>
        <taxon>Fungi</taxon>
        <taxon>Dikarya</taxon>
        <taxon>Ascomycota</taxon>
        <taxon>Saccharomycotina</taxon>
        <taxon>Pichiomycetes</taxon>
        <taxon>Pichiales</taxon>
        <taxon>Pichiaceae</taxon>
        <taxon>Ambrosiozyma</taxon>
    </lineage>
</organism>
<dbReference type="InterPro" id="IPR036397">
    <property type="entry name" value="RNaseH_sf"/>
</dbReference>
<evidence type="ECO:0000256" key="12">
    <source>
        <dbReference type="ARBA" id="ARBA00022884"/>
    </source>
</evidence>
<evidence type="ECO:0000259" key="23">
    <source>
        <dbReference type="PROSITE" id="PS50994"/>
    </source>
</evidence>
<keyword evidence="8" id="KW-0479">Metal-binding</keyword>
<dbReference type="GO" id="GO:0015074">
    <property type="term" value="P:DNA integration"/>
    <property type="evidence" value="ECO:0007669"/>
    <property type="project" value="UniProtKB-KW"/>
</dbReference>
<dbReference type="InterPro" id="IPR012337">
    <property type="entry name" value="RNaseH-like_sf"/>
</dbReference>
<evidence type="ECO:0000256" key="20">
    <source>
        <dbReference type="ARBA" id="ARBA00048173"/>
    </source>
</evidence>
<dbReference type="InterPro" id="IPR039537">
    <property type="entry name" value="Retrotran_Ty1/copia-like"/>
</dbReference>
<evidence type="ECO:0000256" key="22">
    <source>
        <dbReference type="SAM" id="MobiDB-lite"/>
    </source>
</evidence>
<gene>
    <name evidence="24" type="ORF">Amon01_000244800</name>
</gene>
<evidence type="ECO:0000256" key="10">
    <source>
        <dbReference type="ARBA" id="ARBA00022801"/>
    </source>
</evidence>
<dbReference type="GO" id="GO:0046872">
    <property type="term" value="F:metal ion binding"/>
    <property type="evidence" value="ECO:0007669"/>
    <property type="project" value="UniProtKB-KW"/>
</dbReference>
<evidence type="ECO:0000256" key="17">
    <source>
        <dbReference type="ARBA" id="ARBA00023172"/>
    </source>
</evidence>
<evidence type="ECO:0000256" key="6">
    <source>
        <dbReference type="ARBA" id="ARBA00022695"/>
    </source>
</evidence>
<keyword evidence="5" id="KW-0808">Transferase</keyword>
<evidence type="ECO:0000256" key="15">
    <source>
        <dbReference type="ARBA" id="ARBA00022932"/>
    </source>
</evidence>
<sequence length="259" mass="29350">MRSSAQALFAAQDMDDFIKCIKLAYDRRNDFGRQSESQSRSNKFNGNRSIRQTGNYNDNNNNDYDHVKTIGGIHENHAHVSNKVLKKSVELNLLRLDGDGQLSFSEEEDCESCCLGKSHSKLHLRGSTGEYVVKTAEAVEKHLSMIETTYGTHIQFLHSDRGTEYLNQDVSQSLKNHHCILLTTSGYDSAANGQAERTIETLTGNIRTNLIASGLPHQYWEYALLYSVAVRNKLYRESIDTSPDFYVARSFWNIDNPNC</sequence>
<keyword evidence="12" id="KW-0694">RNA-binding</keyword>
<dbReference type="InterPro" id="IPR001584">
    <property type="entry name" value="Integrase_cat-core"/>
</dbReference>
<dbReference type="PANTHER" id="PTHR42648:SF11">
    <property type="entry name" value="TRANSPOSON TY4-P GAG-POL POLYPROTEIN"/>
    <property type="match status" value="1"/>
</dbReference>
<keyword evidence="7" id="KW-0540">Nuclease</keyword>
<keyword evidence="15" id="KW-0239">DNA-directed DNA polymerase</keyword>
<comment type="catalytic activity">
    <reaction evidence="21">
        <text>DNA(n) + a 2'-deoxyribonucleoside 5'-triphosphate = DNA(n+1) + diphosphate</text>
        <dbReference type="Rhea" id="RHEA:22508"/>
        <dbReference type="Rhea" id="RHEA-COMP:17339"/>
        <dbReference type="Rhea" id="RHEA-COMP:17340"/>
        <dbReference type="ChEBI" id="CHEBI:33019"/>
        <dbReference type="ChEBI" id="CHEBI:61560"/>
        <dbReference type="ChEBI" id="CHEBI:173112"/>
        <dbReference type="EC" id="2.7.7.7"/>
    </reaction>
</comment>
<comment type="catalytic activity">
    <reaction evidence="1">
        <text>Endonucleolytic cleavage to 5'-phosphomonoester.</text>
        <dbReference type="EC" id="3.1.26.4"/>
    </reaction>
</comment>
<accession>A0A9W6YWM0</accession>
<dbReference type="GO" id="GO:0006310">
    <property type="term" value="P:DNA recombination"/>
    <property type="evidence" value="ECO:0007669"/>
    <property type="project" value="UniProtKB-KW"/>
</dbReference>
<dbReference type="OrthoDB" id="4069947at2759"/>
<protein>
    <submittedName>
        <fullName evidence="24">Unnamed protein product</fullName>
    </submittedName>
</protein>
<dbReference type="PANTHER" id="PTHR42648">
    <property type="entry name" value="TRANSPOSASE, PUTATIVE-RELATED"/>
    <property type="match status" value="1"/>
</dbReference>
<keyword evidence="25" id="KW-1185">Reference proteome</keyword>
<comment type="function">
    <text evidence="19">Integrase (IN) targets the VLP to the nucleus, where a subparticle preintegration complex (PIC) containing at least integrase and the newly synthesized dsDNA copy of the retrotransposon must transit the nuclear membrane. Once in the nucleus, integrase performs the integration of the dsDNA into the host genome.</text>
</comment>
<feature type="compositionally biased region" description="Polar residues" evidence="22">
    <location>
        <begin position="34"/>
        <end position="54"/>
    </location>
</feature>
<keyword evidence="10" id="KW-0378">Hydrolase</keyword>
<evidence type="ECO:0000256" key="4">
    <source>
        <dbReference type="ARBA" id="ARBA00022578"/>
    </source>
</evidence>
<evidence type="ECO:0000313" key="25">
    <source>
        <dbReference type="Proteomes" id="UP001165063"/>
    </source>
</evidence>
<evidence type="ECO:0000256" key="18">
    <source>
        <dbReference type="ARBA" id="ARBA00025590"/>
    </source>
</evidence>
<dbReference type="Proteomes" id="UP001165063">
    <property type="component" value="Unassembled WGS sequence"/>
</dbReference>
<evidence type="ECO:0000256" key="5">
    <source>
        <dbReference type="ARBA" id="ARBA00022679"/>
    </source>
</evidence>
<keyword evidence="4" id="KW-0815">Transposition</keyword>
<evidence type="ECO:0000313" key="24">
    <source>
        <dbReference type="EMBL" id="GMG22031.1"/>
    </source>
</evidence>
<evidence type="ECO:0000256" key="21">
    <source>
        <dbReference type="ARBA" id="ARBA00049244"/>
    </source>
</evidence>
<comment type="subcellular location">
    <subcellularLocation>
        <location evidence="2">Cytoplasm</location>
    </subcellularLocation>
</comment>
<dbReference type="EMBL" id="BSXU01000889">
    <property type="protein sequence ID" value="GMG22031.1"/>
    <property type="molecule type" value="Genomic_DNA"/>
</dbReference>
<dbReference type="GO" id="GO:0003887">
    <property type="term" value="F:DNA-directed DNA polymerase activity"/>
    <property type="evidence" value="ECO:0007669"/>
    <property type="project" value="UniProtKB-KW"/>
</dbReference>
<evidence type="ECO:0000256" key="9">
    <source>
        <dbReference type="ARBA" id="ARBA00022759"/>
    </source>
</evidence>
<dbReference type="GO" id="GO:0032196">
    <property type="term" value="P:transposition"/>
    <property type="evidence" value="ECO:0007669"/>
    <property type="project" value="UniProtKB-KW"/>
</dbReference>
<keyword evidence="9" id="KW-0255">Endonuclease</keyword>
<evidence type="ECO:0000256" key="14">
    <source>
        <dbReference type="ARBA" id="ARBA00022918"/>
    </source>
</evidence>
<evidence type="ECO:0000256" key="11">
    <source>
        <dbReference type="ARBA" id="ARBA00022842"/>
    </source>
</evidence>
<dbReference type="Gene3D" id="3.30.420.10">
    <property type="entry name" value="Ribonuclease H-like superfamily/Ribonuclease H"/>
    <property type="match status" value="1"/>
</dbReference>
<reference evidence="24" key="1">
    <citation type="submission" date="2023-04" db="EMBL/GenBank/DDBJ databases">
        <title>Ambrosiozyma monospora NBRC 1965.</title>
        <authorList>
            <person name="Ichikawa N."/>
            <person name="Sato H."/>
            <person name="Tonouchi N."/>
        </authorList>
    </citation>
    <scope>NUCLEOTIDE SEQUENCE</scope>
    <source>
        <strain evidence="24">NBRC 1965</strain>
    </source>
</reference>
<evidence type="ECO:0000256" key="19">
    <source>
        <dbReference type="ARBA" id="ARBA00025615"/>
    </source>
</evidence>
<dbReference type="GO" id="GO:0003964">
    <property type="term" value="F:RNA-directed DNA polymerase activity"/>
    <property type="evidence" value="ECO:0007669"/>
    <property type="project" value="UniProtKB-KW"/>
</dbReference>
<keyword evidence="17" id="KW-0233">DNA recombination</keyword>
<dbReference type="GO" id="GO:0005737">
    <property type="term" value="C:cytoplasm"/>
    <property type="evidence" value="ECO:0007669"/>
    <property type="project" value="UniProtKB-SubCell"/>
</dbReference>
<keyword evidence="14" id="KW-0695">RNA-directed DNA polymerase</keyword>
<keyword evidence="11" id="KW-0460">Magnesium</keyword>
<dbReference type="GO" id="GO:0003723">
    <property type="term" value="F:RNA binding"/>
    <property type="evidence" value="ECO:0007669"/>
    <property type="project" value="UniProtKB-KW"/>
</dbReference>